<reference evidence="1" key="1">
    <citation type="submission" date="2014-09" db="EMBL/GenBank/DDBJ databases">
        <authorList>
            <person name="Magalhaes I.L.F."/>
            <person name="Oliveira U."/>
            <person name="Santos F.R."/>
            <person name="Vidigal T.H.D.A."/>
            <person name="Brescovit A.D."/>
            <person name="Santos A.J."/>
        </authorList>
    </citation>
    <scope>NUCLEOTIDE SEQUENCE</scope>
    <source>
        <tissue evidence="1">Shoot tissue taken approximately 20 cm above the soil surface</tissue>
    </source>
</reference>
<protein>
    <submittedName>
        <fullName evidence="1">Uncharacterized protein</fullName>
    </submittedName>
</protein>
<dbReference type="EMBL" id="GBRH01245117">
    <property type="protein sequence ID" value="JAD52778.1"/>
    <property type="molecule type" value="Transcribed_RNA"/>
</dbReference>
<accession>A0A0A9ASC4</accession>
<reference evidence="1" key="2">
    <citation type="journal article" date="2015" name="Data Brief">
        <title>Shoot transcriptome of the giant reed, Arundo donax.</title>
        <authorList>
            <person name="Barrero R.A."/>
            <person name="Guerrero F.D."/>
            <person name="Moolhuijzen P."/>
            <person name="Goolsby J.A."/>
            <person name="Tidwell J."/>
            <person name="Bellgard S.E."/>
            <person name="Bellgard M.I."/>
        </authorList>
    </citation>
    <scope>NUCLEOTIDE SEQUENCE</scope>
    <source>
        <tissue evidence="1">Shoot tissue taken approximately 20 cm above the soil surface</tissue>
    </source>
</reference>
<sequence>MGRVYHLPAIVLAVLSSVRACRVMNPLRRVLARRGTDGDSPPD</sequence>
<name>A0A0A9ASC4_ARUDO</name>
<evidence type="ECO:0000313" key="1">
    <source>
        <dbReference type="EMBL" id="JAD52778.1"/>
    </source>
</evidence>
<organism evidence="1">
    <name type="scientific">Arundo donax</name>
    <name type="common">Giant reed</name>
    <name type="synonym">Donax arundinaceus</name>
    <dbReference type="NCBI Taxonomy" id="35708"/>
    <lineage>
        <taxon>Eukaryota</taxon>
        <taxon>Viridiplantae</taxon>
        <taxon>Streptophyta</taxon>
        <taxon>Embryophyta</taxon>
        <taxon>Tracheophyta</taxon>
        <taxon>Spermatophyta</taxon>
        <taxon>Magnoliopsida</taxon>
        <taxon>Liliopsida</taxon>
        <taxon>Poales</taxon>
        <taxon>Poaceae</taxon>
        <taxon>PACMAD clade</taxon>
        <taxon>Arundinoideae</taxon>
        <taxon>Arundineae</taxon>
        <taxon>Arundo</taxon>
    </lineage>
</organism>
<dbReference type="AlphaFoldDB" id="A0A0A9ASC4"/>
<proteinExistence type="predicted"/>